<dbReference type="Proteomes" id="UP000412028">
    <property type="component" value="Unassembled WGS sequence"/>
</dbReference>
<protein>
    <submittedName>
        <fullName evidence="1">Uncharacterized protein</fullName>
    </submittedName>
</protein>
<reference evidence="1 2" key="1">
    <citation type="journal article" date="2019" name="Syst. Appl. Microbiol.">
        <title>Characterization of Bifidobacterium species in feaces of the Egyptian fruit bat: Description of B. vespertilionis sp. nov. and B. rousetti sp. nov.</title>
        <authorList>
            <person name="Modesto M."/>
            <person name="Satti M."/>
            <person name="Watanabe K."/>
            <person name="Puglisi E."/>
            <person name="Morelli L."/>
            <person name="Huang C.-H."/>
            <person name="Liou J.-S."/>
            <person name="Miyashita M."/>
            <person name="Tamura T."/>
            <person name="Saito S."/>
            <person name="Mori K."/>
            <person name="Huang L."/>
            <person name="Sciavilla P."/>
            <person name="Sandri C."/>
            <person name="Spiezio C."/>
            <person name="Vitali F."/>
            <person name="Cavalieri D."/>
            <person name="Perpetuini G."/>
            <person name="Tofalo R."/>
            <person name="Bonetti A."/>
            <person name="Arita M."/>
            <person name="Mattarelli P."/>
        </authorList>
    </citation>
    <scope>NUCLEOTIDE SEQUENCE [LARGE SCALE GENOMIC DNA]</scope>
    <source>
        <strain evidence="1 2">RST7</strain>
    </source>
</reference>
<dbReference type="RefSeq" id="WP_150380640.1">
    <property type="nucleotide sequence ID" value="NZ_RZUI01000002.1"/>
</dbReference>
<name>A0A5M9ZX67_9BIFI</name>
<accession>A0A5M9ZX67</accession>
<evidence type="ECO:0000313" key="1">
    <source>
        <dbReference type="EMBL" id="KAA8831452.1"/>
    </source>
</evidence>
<gene>
    <name evidence="1" type="ORF">EMO89_01575</name>
</gene>
<sequence length="72" mass="8188">MSICTESIQIIYRESDNVTGNLRTVPLATISIDRLERLHPVIHVTEDSRGWHGRFLKGMLSKTCDVILHENA</sequence>
<dbReference type="EMBL" id="RZUI01000002">
    <property type="protein sequence ID" value="KAA8831452.1"/>
    <property type="molecule type" value="Genomic_DNA"/>
</dbReference>
<proteinExistence type="predicted"/>
<organism evidence="1 2">
    <name type="scientific">Bifidobacterium tissieri</name>
    <dbReference type="NCBI Taxonomy" id="1630162"/>
    <lineage>
        <taxon>Bacteria</taxon>
        <taxon>Bacillati</taxon>
        <taxon>Actinomycetota</taxon>
        <taxon>Actinomycetes</taxon>
        <taxon>Bifidobacteriales</taxon>
        <taxon>Bifidobacteriaceae</taxon>
        <taxon>Bifidobacterium</taxon>
    </lineage>
</organism>
<evidence type="ECO:0000313" key="2">
    <source>
        <dbReference type="Proteomes" id="UP000412028"/>
    </source>
</evidence>
<comment type="caution">
    <text evidence="1">The sequence shown here is derived from an EMBL/GenBank/DDBJ whole genome shotgun (WGS) entry which is preliminary data.</text>
</comment>
<dbReference type="AlphaFoldDB" id="A0A5M9ZX67"/>